<evidence type="ECO:0000313" key="5">
    <source>
        <dbReference type="Proteomes" id="UP000525987"/>
    </source>
</evidence>
<organism evidence="4 5">
    <name type="scientific">Halomonas organivorans</name>
    <dbReference type="NCBI Taxonomy" id="257772"/>
    <lineage>
        <taxon>Bacteria</taxon>
        <taxon>Pseudomonadati</taxon>
        <taxon>Pseudomonadota</taxon>
        <taxon>Gammaproteobacteria</taxon>
        <taxon>Oceanospirillales</taxon>
        <taxon>Halomonadaceae</taxon>
        <taxon>Halomonas</taxon>
    </lineage>
</organism>
<dbReference type="EMBL" id="JACHXM010000014">
    <property type="protein sequence ID" value="MBB3141903.1"/>
    <property type="molecule type" value="Genomic_DNA"/>
</dbReference>
<keyword evidence="5" id="KW-1185">Reference proteome</keyword>
<dbReference type="InterPro" id="IPR000644">
    <property type="entry name" value="CBS_dom"/>
</dbReference>
<dbReference type="PROSITE" id="PS51371">
    <property type="entry name" value="CBS"/>
    <property type="match status" value="1"/>
</dbReference>
<evidence type="ECO:0000313" key="4">
    <source>
        <dbReference type="EMBL" id="MBB3141903.1"/>
    </source>
</evidence>
<accession>A0A7W5G5W0</accession>
<gene>
    <name evidence="4" type="ORF">FHR96_002784</name>
</gene>
<sequence length="199" mass="21604">MPTLTTSPARLDTLSAHTPIAKPVPPRLSPDSPALTVLTDFQHVAPLTVPADTSIIDARKVMEHGGVRLLLVVDHDGACVGVLNARDVIGGRLTTQAMQRRGIAREDVTARMVQTPCAELRALSMERLATLTIGQLVRDLETFGDQHLLVTETDRRHQQRIRGVISAADIGRALGSDMTKLPEARSFSDICRVVLGHEL</sequence>
<feature type="region of interest" description="Disordered" evidence="2">
    <location>
        <begin position="1"/>
        <end position="28"/>
    </location>
</feature>
<reference evidence="4 5" key="1">
    <citation type="submission" date="2020-08" db="EMBL/GenBank/DDBJ databases">
        <title>Genomic Encyclopedia of Type Strains, Phase III (KMG-III): the genomes of soil and plant-associated and newly described type strains.</title>
        <authorList>
            <person name="Whitman W."/>
        </authorList>
    </citation>
    <scope>NUCLEOTIDE SEQUENCE [LARGE SCALE GENOMIC DNA]</scope>
    <source>
        <strain evidence="4 5">CECT 5995</strain>
    </source>
</reference>
<name>A0A7W5G5W0_9GAMM</name>
<dbReference type="Proteomes" id="UP000525987">
    <property type="component" value="Unassembled WGS sequence"/>
</dbReference>
<dbReference type="InterPro" id="IPR046342">
    <property type="entry name" value="CBS_dom_sf"/>
</dbReference>
<dbReference type="Pfam" id="PF00571">
    <property type="entry name" value="CBS"/>
    <property type="match status" value="1"/>
</dbReference>
<dbReference type="SMART" id="SM00116">
    <property type="entry name" value="CBS"/>
    <property type="match status" value="2"/>
</dbReference>
<dbReference type="AlphaFoldDB" id="A0A7W5G5W0"/>
<evidence type="ECO:0000256" key="1">
    <source>
        <dbReference type="PROSITE-ProRule" id="PRU00703"/>
    </source>
</evidence>
<comment type="caution">
    <text evidence="4">The sequence shown here is derived from an EMBL/GenBank/DDBJ whole genome shotgun (WGS) entry which is preliminary data.</text>
</comment>
<protein>
    <submittedName>
        <fullName evidence="4">CBS domain-containing protein</fullName>
    </submittedName>
</protein>
<dbReference type="RefSeq" id="WP_183388260.1">
    <property type="nucleotide sequence ID" value="NZ_JACHXM010000014.1"/>
</dbReference>
<evidence type="ECO:0000259" key="3">
    <source>
        <dbReference type="PROSITE" id="PS51371"/>
    </source>
</evidence>
<keyword evidence="1" id="KW-0129">CBS domain</keyword>
<proteinExistence type="predicted"/>
<dbReference type="Gene3D" id="3.10.580.10">
    <property type="entry name" value="CBS-domain"/>
    <property type="match status" value="1"/>
</dbReference>
<evidence type="ECO:0000256" key="2">
    <source>
        <dbReference type="SAM" id="MobiDB-lite"/>
    </source>
</evidence>
<feature type="domain" description="CBS" evidence="3">
    <location>
        <begin position="41"/>
        <end position="98"/>
    </location>
</feature>
<dbReference type="SUPFAM" id="SSF54631">
    <property type="entry name" value="CBS-domain pair"/>
    <property type="match status" value="1"/>
</dbReference>